<reference evidence="2 3" key="1">
    <citation type="submission" date="2017-04" db="EMBL/GenBank/DDBJ databases">
        <authorList>
            <person name="Afonso C.L."/>
            <person name="Miller P.J."/>
            <person name="Scott M.A."/>
            <person name="Spackman E."/>
            <person name="Goraichik I."/>
            <person name="Dimitrov K.M."/>
            <person name="Suarez D.L."/>
            <person name="Swayne D.E."/>
        </authorList>
    </citation>
    <scope>NUCLEOTIDE SEQUENCE [LARGE SCALE GENOMIC DNA]</scope>
    <source>
        <strain evidence="2 3">DSM 3385</strain>
    </source>
</reference>
<dbReference type="STRING" id="1121400.SAMN02746065_10646"/>
<organism evidence="2 3">
    <name type="scientific">Desulfocicer vacuolatum DSM 3385</name>
    <dbReference type="NCBI Taxonomy" id="1121400"/>
    <lineage>
        <taxon>Bacteria</taxon>
        <taxon>Pseudomonadati</taxon>
        <taxon>Thermodesulfobacteriota</taxon>
        <taxon>Desulfobacteria</taxon>
        <taxon>Desulfobacterales</taxon>
        <taxon>Desulfobacteraceae</taxon>
        <taxon>Desulfocicer</taxon>
    </lineage>
</organism>
<dbReference type="RefSeq" id="WP_084067912.1">
    <property type="nucleotide sequence ID" value="NZ_FWXY01000006.1"/>
</dbReference>
<dbReference type="Proteomes" id="UP000192418">
    <property type="component" value="Unassembled WGS sequence"/>
</dbReference>
<dbReference type="OrthoDB" id="9815745at2"/>
<name>A0A1W2ARG7_9BACT</name>
<sequence>MNQSDIIAASSAILRKAKNLGAHLSGFAAVDDLRTAGAFTFAPKMPGAGQGVGTRESDMELNPGEVNWPDHARSILVIAVEHPREKPEMDWWFGRISPPGNKILVNIVNELCEWIPNTFEIKPFHFPYHVEKGGIYLKDAAAMAGLGCIGRNNMLVTPEFGPRVRLRAMALDIAVPSTGPTGFNPCSQCGDICRNACPQNAFGKTMYTARKYGQTVLPARDGTYARPTCNQQMEKNIALAKEESGQGFDKPVKIIKYCRVCEQSCPVGK</sequence>
<evidence type="ECO:0000313" key="3">
    <source>
        <dbReference type="Proteomes" id="UP000192418"/>
    </source>
</evidence>
<evidence type="ECO:0000259" key="1">
    <source>
        <dbReference type="PROSITE" id="PS51379"/>
    </source>
</evidence>
<keyword evidence="3" id="KW-1185">Reference proteome</keyword>
<evidence type="ECO:0000313" key="2">
    <source>
        <dbReference type="EMBL" id="SMC63285.1"/>
    </source>
</evidence>
<dbReference type="PROSITE" id="PS51379">
    <property type="entry name" value="4FE4S_FER_2"/>
    <property type="match status" value="1"/>
</dbReference>
<accession>A0A1W2ARG7</accession>
<dbReference type="PANTHER" id="PTHR42827">
    <property type="entry name" value="IRON-SULFUR CLUSTER-BINDING PROTEIN-RELATED"/>
    <property type="match status" value="1"/>
</dbReference>
<dbReference type="AlphaFoldDB" id="A0A1W2ARG7"/>
<dbReference type="EMBL" id="FWXY01000006">
    <property type="protein sequence ID" value="SMC63285.1"/>
    <property type="molecule type" value="Genomic_DNA"/>
</dbReference>
<gene>
    <name evidence="2" type="ORF">SAMN02746065_10646</name>
</gene>
<protein>
    <submittedName>
        <fullName evidence="2">Epoxyqueuosine reductase</fullName>
    </submittedName>
</protein>
<dbReference type="PANTHER" id="PTHR42827:SF1">
    <property type="entry name" value="IRON-SULFUR CLUSTER-BINDING PROTEIN"/>
    <property type="match status" value="1"/>
</dbReference>
<proteinExistence type="predicted"/>
<dbReference type="InterPro" id="IPR017896">
    <property type="entry name" value="4Fe4S_Fe-S-bd"/>
</dbReference>
<feature type="domain" description="4Fe-4S ferredoxin-type" evidence="1">
    <location>
        <begin position="179"/>
        <end position="207"/>
    </location>
</feature>